<dbReference type="AlphaFoldDB" id="A0A7R8D3Z9"/>
<evidence type="ECO:0000313" key="2">
    <source>
        <dbReference type="Proteomes" id="UP000675881"/>
    </source>
</evidence>
<name>A0A7R8D3Z9_LEPSM</name>
<sequence length="140" mass="15504">MVKNTLDNEVQLNAQKNNLSEPMRALLSQSTTIDPQSSTTQASSLSSLPTKIAIAFSPTCFIVIHILETTLPLPLTTPSGFSKSSCYWIKETFDNSVICVTTRILHREPKTSLPSLVNNEYRPSSVLCNAQQTNWSTCIR</sequence>
<gene>
    <name evidence="1" type="ORF">LSAA_14502</name>
</gene>
<dbReference type="Proteomes" id="UP000675881">
    <property type="component" value="Chromosome 8"/>
</dbReference>
<organism evidence="1 2">
    <name type="scientific">Lepeophtheirus salmonis</name>
    <name type="common">Salmon louse</name>
    <name type="synonym">Caligus salmonis</name>
    <dbReference type="NCBI Taxonomy" id="72036"/>
    <lineage>
        <taxon>Eukaryota</taxon>
        <taxon>Metazoa</taxon>
        <taxon>Ecdysozoa</taxon>
        <taxon>Arthropoda</taxon>
        <taxon>Crustacea</taxon>
        <taxon>Multicrustacea</taxon>
        <taxon>Hexanauplia</taxon>
        <taxon>Copepoda</taxon>
        <taxon>Siphonostomatoida</taxon>
        <taxon>Caligidae</taxon>
        <taxon>Lepeophtheirus</taxon>
    </lineage>
</organism>
<protein>
    <submittedName>
        <fullName evidence="1">(salmon louse) hypothetical protein</fullName>
    </submittedName>
</protein>
<keyword evidence="2" id="KW-1185">Reference proteome</keyword>
<evidence type="ECO:0000313" key="1">
    <source>
        <dbReference type="EMBL" id="CAF3016707.1"/>
    </source>
</evidence>
<proteinExistence type="predicted"/>
<reference evidence="1" key="1">
    <citation type="submission" date="2021-02" db="EMBL/GenBank/DDBJ databases">
        <authorList>
            <person name="Bekaert M."/>
        </authorList>
    </citation>
    <scope>NUCLEOTIDE SEQUENCE</scope>
    <source>
        <strain evidence="1">IoA-00</strain>
    </source>
</reference>
<accession>A0A7R8D3Z9</accession>
<dbReference type="EMBL" id="HG994587">
    <property type="protein sequence ID" value="CAF3016707.1"/>
    <property type="molecule type" value="Genomic_DNA"/>
</dbReference>